<proteinExistence type="predicted"/>
<comment type="caution">
    <text evidence="1">The sequence shown here is derived from an EMBL/GenBank/DDBJ whole genome shotgun (WGS) entry which is preliminary data.</text>
</comment>
<accession>A0A550BTP5</accession>
<dbReference type="AlphaFoldDB" id="A0A550BTP5"/>
<reference evidence="1 2" key="1">
    <citation type="journal article" date="2019" name="New Phytol.">
        <title>Comparative genomics reveals unique wood-decay strategies and fruiting body development in the Schizophyllaceae.</title>
        <authorList>
            <person name="Almasi E."/>
            <person name="Sahu N."/>
            <person name="Krizsan K."/>
            <person name="Balint B."/>
            <person name="Kovacs G.M."/>
            <person name="Kiss B."/>
            <person name="Cseklye J."/>
            <person name="Drula E."/>
            <person name="Henrissat B."/>
            <person name="Nagy I."/>
            <person name="Chovatia M."/>
            <person name="Adam C."/>
            <person name="LaButti K."/>
            <person name="Lipzen A."/>
            <person name="Riley R."/>
            <person name="Grigoriev I.V."/>
            <person name="Nagy L.G."/>
        </authorList>
    </citation>
    <scope>NUCLEOTIDE SEQUENCE [LARGE SCALE GENOMIC DNA]</scope>
    <source>
        <strain evidence="1 2">NL-1724</strain>
    </source>
</reference>
<evidence type="ECO:0000313" key="1">
    <source>
        <dbReference type="EMBL" id="TRM55917.1"/>
    </source>
</evidence>
<dbReference type="OrthoDB" id="3269456at2759"/>
<keyword evidence="2" id="KW-1185">Reference proteome</keyword>
<dbReference type="EMBL" id="VDMD01000088">
    <property type="protein sequence ID" value="TRM55917.1"/>
    <property type="molecule type" value="Genomic_DNA"/>
</dbReference>
<evidence type="ECO:0000313" key="2">
    <source>
        <dbReference type="Proteomes" id="UP000320762"/>
    </source>
</evidence>
<protein>
    <submittedName>
        <fullName evidence="1">Uncharacterized protein</fullName>
    </submittedName>
</protein>
<dbReference type="Proteomes" id="UP000320762">
    <property type="component" value="Unassembled WGS sequence"/>
</dbReference>
<gene>
    <name evidence="1" type="ORF">BD626DRAFT_541730</name>
</gene>
<organism evidence="1 2">
    <name type="scientific">Schizophyllum amplum</name>
    <dbReference type="NCBI Taxonomy" id="97359"/>
    <lineage>
        <taxon>Eukaryota</taxon>
        <taxon>Fungi</taxon>
        <taxon>Dikarya</taxon>
        <taxon>Basidiomycota</taxon>
        <taxon>Agaricomycotina</taxon>
        <taxon>Agaricomycetes</taxon>
        <taxon>Agaricomycetidae</taxon>
        <taxon>Agaricales</taxon>
        <taxon>Schizophyllaceae</taxon>
        <taxon>Schizophyllum</taxon>
    </lineage>
</organism>
<sequence>MSTFPKSYDIDAAKERLEWVSKSRNLTAPDDTLGVMFTRSAAHARVQVVGADRGRSRVAVEECDGVSELVVEITGVVLNSDLPPIEDRIPTGRDKARYIRQSIKLTGLDSPHFANALQDVKAVRDVFVRSVTGNVQAADNLSEEDEGSIDISNRYFSSGRDVDQTQAIPFSTNVDPCGYLAALSSPAFVHTSDNEVAYVMYVQDPKAAKSRYIPCSPAAVKVGDIVTCKMAFCLVPLPRQSESKWKVLHVLRAIAVMDTSLTEEAHTTSMFENFHFNPKTTFVTTPTLKRGSTTFVGALTTPPKRSRRLSIDVVEDAVTNDD</sequence>
<name>A0A550BTP5_9AGAR</name>
<dbReference type="STRING" id="97359.A0A550BTP5"/>